<proteinExistence type="predicted"/>
<dbReference type="KEGG" id="ptrp:DCO17_08035"/>
<dbReference type="Proteomes" id="UP000503312">
    <property type="component" value="Chromosome"/>
</dbReference>
<evidence type="ECO:0000313" key="2">
    <source>
        <dbReference type="Proteomes" id="UP000503312"/>
    </source>
</evidence>
<organism evidence="1 2">
    <name type="scientific">Polynucleobacter tropicus</name>
    <dbReference type="NCBI Taxonomy" id="1743174"/>
    <lineage>
        <taxon>Bacteria</taxon>
        <taxon>Pseudomonadati</taxon>
        <taxon>Pseudomonadota</taxon>
        <taxon>Betaproteobacteria</taxon>
        <taxon>Burkholderiales</taxon>
        <taxon>Burkholderiaceae</taxon>
        <taxon>Polynucleobacter</taxon>
    </lineage>
</organism>
<gene>
    <name evidence="1" type="ORF">DCO17_08035</name>
</gene>
<evidence type="ECO:0000313" key="1">
    <source>
        <dbReference type="EMBL" id="QKM65187.1"/>
    </source>
</evidence>
<name>A0A6M9Q1Q6_9BURK</name>
<sequence length="191" mass="22215">MYLFFQAELEYRKHRVESEVLSLYGLPVQAVPHYFCDNAFCSRKSIKNFNTLELLKFCWIQQFQQSAIMLALPREIESDHLLIQHFGDGYLGCVSGSIRKNELLTLALSYDRLIKVEGSRRLFALPKFVVEERLKHSPFSEAEIKELTKVQEMNLKLVDQFIEKKTQEIRKDLDSCPRILKRGIGLASSLN</sequence>
<protein>
    <submittedName>
        <fullName evidence="1">Uncharacterized protein</fullName>
    </submittedName>
</protein>
<dbReference type="EMBL" id="CP028942">
    <property type="protein sequence ID" value="QKM65187.1"/>
    <property type="molecule type" value="Genomic_DNA"/>
</dbReference>
<accession>A0A6M9Q1Q6</accession>
<reference evidence="1 2" key="1">
    <citation type="submission" date="2018-04" db="EMBL/GenBank/DDBJ databases">
        <title>Polynucleobacter sp. UH21B genome.</title>
        <authorList>
            <person name="Hahn M.W."/>
        </authorList>
    </citation>
    <scope>NUCLEOTIDE SEQUENCE [LARGE SCALE GENOMIC DNA]</scope>
    <source>
        <strain evidence="1 2">MWH-UH21B</strain>
    </source>
</reference>
<keyword evidence="2" id="KW-1185">Reference proteome</keyword>
<dbReference type="AlphaFoldDB" id="A0A6M9Q1Q6"/>